<gene>
    <name evidence="2" type="ORF">EOE65_17275</name>
</gene>
<dbReference type="InterPro" id="IPR027417">
    <property type="entry name" value="P-loop_NTPase"/>
</dbReference>
<dbReference type="Pfam" id="PF13671">
    <property type="entry name" value="AAA_33"/>
    <property type="match status" value="1"/>
</dbReference>
<evidence type="ECO:0000313" key="3">
    <source>
        <dbReference type="Proteomes" id="UP000282818"/>
    </source>
</evidence>
<protein>
    <recommendedName>
        <fullName evidence="1">Aminoglycoside phosphotransferase domain-containing protein</fullName>
    </recommendedName>
</protein>
<dbReference type="InterPro" id="IPR052732">
    <property type="entry name" value="Cell-binding_unc_protein"/>
</dbReference>
<dbReference type="InterPro" id="IPR011009">
    <property type="entry name" value="Kinase-like_dom_sf"/>
</dbReference>
<dbReference type="SUPFAM" id="SSF56112">
    <property type="entry name" value="Protein kinase-like (PK-like)"/>
    <property type="match status" value="1"/>
</dbReference>
<keyword evidence="3" id="KW-1185">Reference proteome</keyword>
<dbReference type="AlphaFoldDB" id="A0A437Q427"/>
<accession>A0A437Q427</accession>
<reference evidence="2 3" key="1">
    <citation type="submission" date="2019-01" db="EMBL/GenBank/DDBJ databases">
        <authorList>
            <person name="Chen W.-M."/>
        </authorList>
    </citation>
    <scope>NUCLEOTIDE SEQUENCE [LARGE SCALE GENOMIC DNA]</scope>
    <source>
        <strain evidence="2 3">HPM-16</strain>
    </source>
</reference>
<organism evidence="2 3">
    <name type="scientific">Neptunomonas marina</name>
    <dbReference type="NCBI Taxonomy" id="1815562"/>
    <lineage>
        <taxon>Bacteria</taxon>
        <taxon>Pseudomonadati</taxon>
        <taxon>Pseudomonadota</taxon>
        <taxon>Gammaproteobacteria</taxon>
        <taxon>Oceanospirillales</taxon>
        <taxon>Oceanospirillaceae</taxon>
        <taxon>Neptunomonas</taxon>
    </lineage>
</organism>
<evidence type="ECO:0000313" key="2">
    <source>
        <dbReference type="EMBL" id="RVU29264.1"/>
    </source>
</evidence>
<dbReference type="Gene3D" id="3.40.50.300">
    <property type="entry name" value="P-loop containing nucleotide triphosphate hydrolases"/>
    <property type="match status" value="1"/>
</dbReference>
<dbReference type="PANTHER" id="PTHR43883">
    <property type="entry name" value="SLR0207 PROTEIN"/>
    <property type="match status" value="1"/>
</dbReference>
<dbReference type="InterPro" id="IPR002575">
    <property type="entry name" value="Aminoglycoside_PTrfase"/>
</dbReference>
<dbReference type="SUPFAM" id="SSF52540">
    <property type="entry name" value="P-loop containing nucleoside triphosphate hydrolases"/>
    <property type="match status" value="1"/>
</dbReference>
<sequence length="516" mass="59873">MHSELIAALSTPAAYDHEVAEPIHVIETHISWLFLTGEFAYKLKKPVDFGFLNFTTLDSRRHYCEEELRLNQRLAPDIYHAMMAVVGPLSAPRMIPADQVTEADDVLEYAVQMYQFDDEQRLDRILSNKRFETIWIDMLAEQIADFHQRVPHVAQDSPWGEATTIWEVAGDNYTHIPEAQLTPNDWQQLQLLSQRAAQQFRKLIPTIERRKREGHVRECHGDLHLANITLFHDTLRLFDCIEFNLQFRWIDTICDLAFLLMDLEVKGEYRWSNRLLNRYLEISGDYQGLEVLNFYKSYRSMVRAKVAMLGEQPSLAEFRRYLNLTQSYTQQTKPTLFLMHGVSGSGKSHLSQQLVERIDCIRIRSDVERKRLYRELSHRGESPQLYGQEMNARTFQYLFELARSLLAAGYSVIVDATFIRARTRQSYFQLAENLGVPARIISCECEEKLIEARLRRRSAEGVDASDADVEVMQDQLIHAQPLTAQEEPFSFLINTDDDEAVSRLVNQLISQGLTHP</sequence>
<proteinExistence type="predicted"/>
<dbReference type="RefSeq" id="WP_127696055.1">
    <property type="nucleotide sequence ID" value="NZ_SACQ01000012.1"/>
</dbReference>
<feature type="domain" description="Aminoglycoside phosphotransferase" evidence="1">
    <location>
        <begin position="91"/>
        <end position="289"/>
    </location>
</feature>
<dbReference type="Gene3D" id="3.90.1200.10">
    <property type="match status" value="1"/>
</dbReference>
<evidence type="ECO:0000259" key="1">
    <source>
        <dbReference type="Pfam" id="PF01636"/>
    </source>
</evidence>
<dbReference type="EMBL" id="SACQ01000012">
    <property type="protein sequence ID" value="RVU29264.1"/>
    <property type="molecule type" value="Genomic_DNA"/>
</dbReference>
<dbReference type="Pfam" id="PF01636">
    <property type="entry name" value="APH"/>
    <property type="match status" value="1"/>
</dbReference>
<comment type="caution">
    <text evidence="2">The sequence shown here is derived from an EMBL/GenBank/DDBJ whole genome shotgun (WGS) entry which is preliminary data.</text>
</comment>
<name>A0A437Q427_9GAMM</name>
<dbReference type="Proteomes" id="UP000282818">
    <property type="component" value="Unassembled WGS sequence"/>
</dbReference>
<dbReference type="PANTHER" id="PTHR43883:SF1">
    <property type="entry name" value="GLUCONOKINASE"/>
    <property type="match status" value="1"/>
</dbReference>